<dbReference type="GO" id="GO:0005886">
    <property type="term" value="C:plasma membrane"/>
    <property type="evidence" value="ECO:0007669"/>
    <property type="project" value="UniProtKB-SubCell"/>
</dbReference>
<evidence type="ECO:0000256" key="1">
    <source>
        <dbReference type="ARBA" id="ARBA00004429"/>
    </source>
</evidence>
<dbReference type="GO" id="GO:0006935">
    <property type="term" value="P:chemotaxis"/>
    <property type="evidence" value="ECO:0007669"/>
    <property type="project" value="UniProtKB-ARBA"/>
</dbReference>
<keyword evidence="4 10" id="KW-1133">Transmembrane helix</keyword>
<keyword evidence="5 10" id="KW-0472">Membrane</keyword>
<evidence type="ECO:0000256" key="6">
    <source>
        <dbReference type="ARBA" id="ARBA00023224"/>
    </source>
</evidence>
<evidence type="ECO:0000256" key="4">
    <source>
        <dbReference type="ARBA" id="ARBA00022989"/>
    </source>
</evidence>
<keyword evidence="3 10" id="KW-0812">Transmembrane</keyword>
<evidence type="ECO:0000256" key="5">
    <source>
        <dbReference type="ARBA" id="ARBA00023136"/>
    </source>
</evidence>
<feature type="domain" description="T-SNARE coiled-coil homology" evidence="12">
    <location>
        <begin position="454"/>
        <end position="516"/>
    </location>
</feature>
<dbReference type="EMBL" id="FNRM01000001">
    <property type="protein sequence ID" value="SDZ98764.1"/>
    <property type="molecule type" value="Genomic_DNA"/>
</dbReference>
<dbReference type="GO" id="GO:0007165">
    <property type="term" value="P:signal transduction"/>
    <property type="evidence" value="ECO:0007669"/>
    <property type="project" value="UniProtKB-KW"/>
</dbReference>
<dbReference type="InterPro" id="IPR004089">
    <property type="entry name" value="MCPsignal_dom"/>
</dbReference>
<dbReference type="Gene3D" id="1.10.287.950">
    <property type="entry name" value="Methyl-accepting chemotaxis protein"/>
    <property type="match status" value="1"/>
</dbReference>
<dbReference type="STRING" id="152573.SAMN04488051_101247"/>
<gene>
    <name evidence="14" type="ORF">SAMN04488051_101247</name>
</gene>
<proteinExistence type="inferred from homology"/>
<keyword evidence="2" id="KW-1003">Cell membrane</keyword>
<dbReference type="SMART" id="SM00304">
    <property type="entry name" value="HAMP"/>
    <property type="match status" value="1"/>
</dbReference>
<evidence type="ECO:0000259" key="11">
    <source>
        <dbReference type="PROSITE" id="PS50111"/>
    </source>
</evidence>
<dbReference type="SUPFAM" id="SSF58104">
    <property type="entry name" value="Methyl-accepting chemotaxis protein (MCP) signaling domain"/>
    <property type="match status" value="1"/>
</dbReference>
<dbReference type="Pfam" id="PF00672">
    <property type="entry name" value="HAMP"/>
    <property type="match status" value="1"/>
</dbReference>
<dbReference type="AlphaFoldDB" id="A0A1H3XJE3"/>
<dbReference type="PROSITE" id="PS50111">
    <property type="entry name" value="CHEMOTAXIS_TRANSDUC_2"/>
    <property type="match status" value="1"/>
</dbReference>
<feature type="domain" description="HAMP" evidence="13">
    <location>
        <begin position="208"/>
        <end position="262"/>
    </location>
</feature>
<keyword evidence="15" id="KW-1185">Reference proteome</keyword>
<sequence length="539" mass="59025">MEFLKQLSIAKKIYLIPLIGTISFLIYLTLATSTAQNNARTLENTRDVQFPVLQAAENSLVLLERISESLASAVTTGDEDSLQMAQQFSQQMSQSLQRVSQLDQRFAQEVRTINQSFDTYYRAAYTISEEMVNNTADFTTLAQRSERMNEHYEQTLQLLSNFRDVKEAEFTEAIDAASEQASRLIMVGMLMGLITTVVLFGTAIPIVTGIRNNLNSIIASLRDLAKEDGDLTVRIKTQSKDELGDLAYWFNTFMEKLQGIVKDVVNTALPLSSLAKDLNELTEDTNKTIQVQRQAADQARQAVDQMNHSVMAEASSANEASHAANDSGEAANRGQNTVEQTVSNIKRLAGNVQEASTVITQLENDANKVGAVLDVIKGIAEQTNLLALNAAIEAARAGEQGRGFAVVADEVRTLASRTQASTEQIQKTIEQLQSAARSAVLKMEQSTSQADESVASANQAGEALTLITQSIHQIRLMNQQIADATVDQQKMATTIVNHVDEIYTHTEHSSSSANNIAKASSELANLAQSLEQVARQFRV</sequence>
<evidence type="ECO:0000256" key="7">
    <source>
        <dbReference type="ARBA" id="ARBA00029447"/>
    </source>
</evidence>
<dbReference type="RefSeq" id="WP_091338214.1">
    <property type="nucleotide sequence ID" value="NZ_FNRM01000001.1"/>
</dbReference>
<evidence type="ECO:0000256" key="10">
    <source>
        <dbReference type="SAM" id="Phobius"/>
    </source>
</evidence>
<dbReference type="Proteomes" id="UP000198773">
    <property type="component" value="Unassembled WGS sequence"/>
</dbReference>
<evidence type="ECO:0000313" key="15">
    <source>
        <dbReference type="Proteomes" id="UP000198773"/>
    </source>
</evidence>
<feature type="transmembrane region" description="Helical" evidence="10">
    <location>
        <begin position="184"/>
        <end position="207"/>
    </location>
</feature>
<feature type="domain" description="Methyl-accepting transducer" evidence="11">
    <location>
        <begin position="267"/>
        <end position="503"/>
    </location>
</feature>
<feature type="transmembrane region" description="Helical" evidence="10">
    <location>
        <begin position="12"/>
        <end position="30"/>
    </location>
</feature>
<keyword evidence="2" id="KW-0997">Cell inner membrane</keyword>
<dbReference type="PANTHER" id="PTHR32089">
    <property type="entry name" value="METHYL-ACCEPTING CHEMOTAXIS PROTEIN MCPB"/>
    <property type="match status" value="1"/>
</dbReference>
<evidence type="ECO:0000313" key="14">
    <source>
        <dbReference type="EMBL" id="SDZ98764.1"/>
    </source>
</evidence>
<dbReference type="InterPro" id="IPR000727">
    <property type="entry name" value="T_SNARE_dom"/>
</dbReference>
<accession>A0A1H3XJE3</accession>
<evidence type="ECO:0000256" key="9">
    <source>
        <dbReference type="SAM" id="MobiDB-lite"/>
    </source>
</evidence>
<feature type="compositionally biased region" description="Low complexity" evidence="9">
    <location>
        <begin position="313"/>
        <end position="325"/>
    </location>
</feature>
<evidence type="ECO:0000256" key="3">
    <source>
        <dbReference type="ARBA" id="ARBA00022692"/>
    </source>
</evidence>
<evidence type="ECO:0000256" key="2">
    <source>
        <dbReference type="ARBA" id="ARBA00022519"/>
    </source>
</evidence>
<keyword evidence="6 8" id="KW-0807">Transducer</keyword>
<evidence type="ECO:0000259" key="13">
    <source>
        <dbReference type="PROSITE" id="PS50885"/>
    </source>
</evidence>
<protein>
    <submittedName>
        <fullName evidence="14">Methyl-accepting chemotaxis protein</fullName>
    </submittedName>
</protein>
<evidence type="ECO:0000256" key="8">
    <source>
        <dbReference type="PROSITE-ProRule" id="PRU00284"/>
    </source>
</evidence>
<dbReference type="PANTHER" id="PTHR32089:SF119">
    <property type="entry name" value="METHYL-ACCEPTING CHEMOTAXIS PROTEIN CTPL"/>
    <property type="match status" value="1"/>
</dbReference>
<name>A0A1H3XJE3_ALKAM</name>
<dbReference type="SMART" id="SM00283">
    <property type="entry name" value="MA"/>
    <property type="match status" value="1"/>
</dbReference>
<comment type="subcellular location">
    <subcellularLocation>
        <location evidence="1">Cell inner membrane</location>
        <topology evidence="1">Multi-pass membrane protein</topology>
    </subcellularLocation>
</comment>
<comment type="similarity">
    <text evidence="7">Belongs to the methyl-accepting chemotaxis (MCP) protein family.</text>
</comment>
<dbReference type="InterPro" id="IPR003660">
    <property type="entry name" value="HAMP_dom"/>
</dbReference>
<reference evidence="14 15" key="1">
    <citation type="submission" date="2016-10" db="EMBL/GenBank/DDBJ databases">
        <authorList>
            <person name="de Groot N.N."/>
        </authorList>
    </citation>
    <scope>NUCLEOTIDE SEQUENCE [LARGE SCALE GENOMIC DNA]</scope>
    <source>
        <strain evidence="14 15">CGMCC 1.3430</strain>
    </source>
</reference>
<dbReference type="OrthoDB" id="9781845at2"/>
<dbReference type="Pfam" id="PF00015">
    <property type="entry name" value="MCPsignal"/>
    <property type="match status" value="1"/>
</dbReference>
<feature type="region of interest" description="Disordered" evidence="9">
    <location>
        <begin position="313"/>
        <end position="337"/>
    </location>
</feature>
<dbReference type="PROSITE" id="PS50885">
    <property type="entry name" value="HAMP"/>
    <property type="match status" value="1"/>
</dbReference>
<organism evidence="14 15">
    <name type="scientific">Alkalimonas amylolytica</name>
    <dbReference type="NCBI Taxonomy" id="152573"/>
    <lineage>
        <taxon>Bacteria</taxon>
        <taxon>Pseudomonadati</taxon>
        <taxon>Pseudomonadota</taxon>
        <taxon>Gammaproteobacteria</taxon>
        <taxon>Alkalimonas</taxon>
    </lineage>
</organism>
<dbReference type="CDD" id="cd06225">
    <property type="entry name" value="HAMP"/>
    <property type="match status" value="1"/>
</dbReference>
<dbReference type="FunFam" id="1.10.287.950:FF:000001">
    <property type="entry name" value="Methyl-accepting chemotaxis sensory transducer"/>
    <property type="match status" value="1"/>
</dbReference>
<dbReference type="PROSITE" id="PS50192">
    <property type="entry name" value="T_SNARE"/>
    <property type="match status" value="1"/>
</dbReference>
<evidence type="ECO:0000259" key="12">
    <source>
        <dbReference type="PROSITE" id="PS50192"/>
    </source>
</evidence>